<evidence type="ECO:0000256" key="4">
    <source>
        <dbReference type="ARBA" id="ARBA00022475"/>
    </source>
</evidence>
<evidence type="ECO:0000256" key="5">
    <source>
        <dbReference type="ARBA" id="ARBA00022573"/>
    </source>
</evidence>
<keyword evidence="6 9" id="KW-0812">Transmembrane</keyword>
<keyword evidence="8 9" id="KW-0472">Membrane</keyword>
<comment type="similarity">
    <text evidence="3">Belongs to the CobD/CbiB family.</text>
</comment>
<evidence type="ECO:0000256" key="7">
    <source>
        <dbReference type="ARBA" id="ARBA00022989"/>
    </source>
</evidence>
<proteinExistence type="inferred from homology"/>
<gene>
    <name evidence="10" type="ORF">P2G67_02830</name>
</gene>
<evidence type="ECO:0000313" key="11">
    <source>
        <dbReference type="Proteomes" id="UP001215503"/>
    </source>
</evidence>
<keyword evidence="7 9" id="KW-1133">Transmembrane helix</keyword>
<dbReference type="Proteomes" id="UP001215503">
    <property type="component" value="Unassembled WGS sequence"/>
</dbReference>
<comment type="caution">
    <text evidence="10">The sequence shown here is derived from an EMBL/GenBank/DDBJ whole genome shotgun (WGS) entry which is preliminary data.</text>
</comment>
<protein>
    <submittedName>
        <fullName evidence="10">Cobalamin biosynthesis protein</fullName>
    </submittedName>
</protein>
<evidence type="ECO:0000256" key="1">
    <source>
        <dbReference type="ARBA" id="ARBA00004651"/>
    </source>
</evidence>
<dbReference type="RefSeq" id="WP_275819815.1">
    <property type="nucleotide sequence ID" value="NZ_JARHUD010000001.1"/>
</dbReference>
<sequence>MPGAYGYADPLFLLLAALALEVYLGRLGWFGGLLSRPRAAVVRLARALERRLNRPERSLAARRLRGWLVTVFLLLAAGAAGWLLALFTRFYPFAWSLELLLLILLLRQRRTWQEAAAVIAALGRGDLQTARAALLRLAAGDIAPLHAERLDAPAVLPASLTALGRRLADSLISPVLWYVLLGPGGLALQQASLLLARLYGGVALYEPGRAPEAGAFGEAALRLARAVEWLPSRLAGLLLALALRLSPAWRSGDESALRRPWGRRPESILAPLASALPANAALPAGLSLFTQACLLHGGALLGLLLLRLLLAG</sequence>
<keyword evidence="11" id="KW-1185">Reference proteome</keyword>
<dbReference type="EMBL" id="JARHUD010000001">
    <property type="protein sequence ID" value="MDF2094909.1"/>
    <property type="molecule type" value="Genomic_DNA"/>
</dbReference>
<feature type="transmembrane region" description="Helical" evidence="9">
    <location>
        <begin position="294"/>
        <end position="310"/>
    </location>
</feature>
<dbReference type="PANTHER" id="PTHR34308">
    <property type="entry name" value="COBALAMIN BIOSYNTHESIS PROTEIN CBIB"/>
    <property type="match status" value="1"/>
</dbReference>
<feature type="transmembrane region" description="Helical" evidence="9">
    <location>
        <begin position="175"/>
        <end position="199"/>
    </location>
</feature>
<evidence type="ECO:0000256" key="2">
    <source>
        <dbReference type="ARBA" id="ARBA00004953"/>
    </source>
</evidence>
<evidence type="ECO:0000256" key="8">
    <source>
        <dbReference type="ARBA" id="ARBA00023136"/>
    </source>
</evidence>
<keyword evidence="4" id="KW-1003">Cell membrane</keyword>
<organism evidence="10 11">
    <name type="scientific">Aquibaculum arenosum</name>
    <dbReference type="NCBI Taxonomy" id="3032591"/>
    <lineage>
        <taxon>Bacteria</taxon>
        <taxon>Pseudomonadati</taxon>
        <taxon>Pseudomonadota</taxon>
        <taxon>Alphaproteobacteria</taxon>
        <taxon>Rhodospirillales</taxon>
        <taxon>Rhodovibrionaceae</taxon>
        <taxon>Aquibaculum</taxon>
    </lineage>
</organism>
<comment type="subcellular location">
    <subcellularLocation>
        <location evidence="1">Cell membrane</location>
        <topology evidence="1">Multi-pass membrane protein</topology>
    </subcellularLocation>
</comment>
<reference evidence="10 11" key="1">
    <citation type="submission" date="2023-03" db="EMBL/GenBank/DDBJ databases">
        <title>Fodinicurvata sp. CAU 1616 isolated from sea sendiment.</title>
        <authorList>
            <person name="Kim W."/>
        </authorList>
    </citation>
    <scope>NUCLEOTIDE SEQUENCE [LARGE SCALE GENOMIC DNA]</scope>
    <source>
        <strain evidence="10 11">CAU 1616</strain>
    </source>
</reference>
<feature type="transmembrane region" description="Helical" evidence="9">
    <location>
        <begin position="12"/>
        <end position="34"/>
    </location>
</feature>
<comment type="pathway">
    <text evidence="2">Cofactor biosynthesis; adenosylcobalamin biosynthesis.</text>
</comment>
<feature type="transmembrane region" description="Helical" evidence="9">
    <location>
        <begin position="64"/>
        <end position="84"/>
    </location>
</feature>
<evidence type="ECO:0000256" key="3">
    <source>
        <dbReference type="ARBA" id="ARBA00006263"/>
    </source>
</evidence>
<evidence type="ECO:0000256" key="6">
    <source>
        <dbReference type="ARBA" id="ARBA00022692"/>
    </source>
</evidence>
<dbReference type="Pfam" id="PF03186">
    <property type="entry name" value="CobD_Cbib"/>
    <property type="match status" value="1"/>
</dbReference>
<feature type="transmembrane region" description="Helical" evidence="9">
    <location>
        <begin position="90"/>
        <end position="106"/>
    </location>
</feature>
<evidence type="ECO:0000313" key="10">
    <source>
        <dbReference type="EMBL" id="MDF2094909.1"/>
    </source>
</evidence>
<evidence type="ECO:0000256" key="9">
    <source>
        <dbReference type="SAM" id="Phobius"/>
    </source>
</evidence>
<keyword evidence="5" id="KW-0169">Cobalamin biosynthesis</keyword>
<dbReference type="PANTHER" id="PTHR34308:SF1">
    <property type="entry name" value="COBALAMIN BIOSYNTHESIS PROTEIN CBIB"/>
    <property type="match status" value="1"/>
</dbReference>
<name>A0ABT5YIY8_9PROT</name>
<accession>A0ABT5YIY8</accession>
<dbReference type="InterPro" id="IPR004485">
    <property type="entry name" value="Cobalamin_biosynth_CobD/CbiB"/>
</dbReference>